<reference evidence="1" key="2">
    <citation type="submission" date="2018-07" db="EMBL/GenBank/DDBJ databases">
        <authorList>
            <consortium name="NCBI Pathogen Detection Project"/>
        </authorList>
    </citation>
    <scope>NUCLEOTIDE SEQUENCE</scope>
    <source>
        <strain evidence="1">166-88</strain>
    </source>
</reference>
<proteinExistence type="predicted"/>
<dbReference type="AlphaFoldDB" id="A0A736I6B5"/>
<name>A0A736I6B5_SALHO</name>
<comment type="caution">
    <text evidence="1">The sequence shown here is derived from an EMBL/GenBank/DDBJ whole genome shotgun (WGS) entry which is preliminary data.</text>
</comment>
<dbReference type="EMBL" id="DAASYS010000012">
    <property type="protein sequence ID" value="HAE7581290.1"/>
    <property type="molecule type" value="Genomic_DNA"/>
</dbReference>
<sequence length="102" mass="11574">MMAFSGITELFHRREVVMWLRPALSSLQLNPGILLLLENNVRICVSPVIILESKIGADAVGITSALIIMKWMSLNLANMEPEYSRVFKHLIARQNALKYYVT</sequence>
<reference evidence="1" key="1">
    <citation type="journal article" date="2018" name="Genome Biol.">
        <title>SKESA: strategic k-mer extension for scrupulous assemblies.</title>
        <authorList>
            <person name="Souvorov A."/>
            <person name="Agarwala R."/>
            <person name="Lipman D.J."/>
        </authorList>
    </citation>
    <scope>NUCLEOTIDE SEQUENCE</scope>
    <source>
        <strain evidence="1">166-88</strain>
    </source>
</reference>
<protein>
    <submittedName>
        <fullName evidence="1">Uncharacterized protein</fullName>
    </submittedName>
</protein>
<gene>
    <name evidence="1" type="ORF">GND75_002902</name>
</gene>
<organism evidence="1">
    <name type="scientific">Salmonella enterica subsp. houtenae serovar 44:z36[z38]:-</name>
    <dbReference type="NCBI Taxonomy" id="1967609"/>
    <lineage>
        <taxon>Bacteria</taxon>
        <taxon>Pseudomonadati</taxon>
        <taxon>Pseudomonadota</taxon>
        <taxon>Gammaproteobacteria</taxon>
        <taxon>Enterobacterales</taxon>
        <taxon>Enterobacteriaceae</taxon>
        <taxon>Salmonella</taxon>
    </lineage>
</organism>
<evidence type="ECO:0000313" key="1">
    <source>
        <dbReference type="EMBL" id="HAE7581290.1"/>
    </source>
</evidence>
<accession>A0A736I6B5</accession>